<dbReference type="CDD" id="cd07982">
    <property type="entry name" value="HFD_TAF10"/>
    <property type="match status" value="1"/>
</dbReference>
<dbReference type="Pfam" id="PF03540">
    <property type="entry name" value="TAF10"/>
    <property type="match status" value="1"/>
</dbReference>
<feature type="region of interest" description="Disordered" evidence="6">
    <location>
        <begin position="163"/>
        <end position="227"/>
    </location>
</feature>
<dbReference type="Gene3D" id="3.90.79.10">
    <property type="entry name" value="Nucleoside Triphosphate Pyrophosphohydrolase"/>
    <property type="match status" value="1"/>
</dbReference>
<accession>A0ABD2PZQ9</accession>
<reference evidence="7 8" key="1">
    <citation type="submission" date="2024-11" db="EMBL/GenBank/DDBJ databases">
        <title>Adaptive evolution of stress response genes in parasites aligns with host niche diversity.</title>
        <authorList>
            <person name="Hahn C."/>
            <person name="Resl P."/>
        </authorList>
    </citation>
    <scope>NUCLEOTIDE SEQUENCE [LARGE SCALE GENOMIC DNA]</scope>
    <source>
        <strain evidence="7">EGGRZ-B1_66</strain>
        <tissue evidence="7">Body</tissue>
    </source>
</reference>
<evidence type="ECO:0000313" key="7">
    <source>
        <dbReference type="EMBL" id="KAL3312412.1"/>
    </source>
</evidence>
<dbReference type="Proteomes" id="UP001626550">
    <property type="component" value="Unassembled WGS sequence"/>
</dbReference>
<proteinExistence type="inferred from homology"/>
<evidence type="ECO:0000256" key="1">
    <source>
        <dbReference type="ARBA" id="ARBA00004123"/>
    </source>
</evidence>
<dbReference type="GO" id="GO:0005634">
    <property type="term" value="C:nucleus"/>
    <property type="evidence" value="ECO:0007669"/>
    <property type="project" value="UniProtKB-SubCell"/>
</dbReference>
<dbReference type="EMBL" id="JBJKFK010001712">
    <property type="protein sequence ID" value="KAL3312412.1"/>
    <property type="molecule type" value="Genomic_DNA"/>
</dbReference>
<feature type="compositionally biased region" description="Low complexity" evidence="6">
    <location>
        <begin position="186"/>
        <end position="221"/>
    </location>
</feature>
<name>A0ABD2PZQ9_9PLAT</name>
<evidence type="ECO:0000256" key="2">
    <source>
        <dbReference type="ARBA" id="ARBA00023015"/>
    </source>
</evidence>
<dbReference type="PANTHER" id="PTHR21242">
    <property type="entry name" value="TRANSCRIPTION INITIATION FACTOR TFIID SUBUNIT 10"/>
    <property type="match status" value="1"/>
</dbReference>
<dbReference type="AlphaFoldDB" id="A0ABD2PZQ9"/>
<comment type="subcellular location">
    <subcellularLocation>
        <location evidence="1">Nucleus</location>
    </subcellularLocation>
</comment>
<evidence type="ECO:0000256" key="3">
    <source>
        <dbReference type="ARBA" id="ARBA00023163"/>
    </source>
</evidence>
<evidence type="ECO:0000313" key="8">
    <source>
        <dbReference type="Proteomes" id="UP001626550"/>
    </source>
</evidence>
<feature type="non-terminal residue" evidence="7">
    <location>
        <position position="1"/>
    </location>
</feature>
<evidence type="ECO:0000256" key="5">
    <source>
        <dbReference type="ARBA" id="ARBA00025730"/>
    </source>
</evidence>
<comment type="caution">
    <text evidence="7">The sequence shown here is derived from an EMBL/GenBank/DDBJ whole genome shotgun (WGS) entry which is preliminary data.</text>
</comment>
<dbReference type="PANTHER" id="PTHR21242:SF0">
    <property type="entry name" value="TRANSCRIPTION INITIATION FACTOR TFIID SUBUNIT 10"/>
    <property type="match status" value="1"/>
</dbReference>
<feature type="compositionally biased region" description="Low complexity" evidence="6">
    <location>
        <begin position="163"/>
        <end position="176"/>
    </location>
</feature>
<protein>
    <submittedName>
        <fullName evidence="7">Isopentenyl-diphosphate delta-isomerase idi1</fullName>
    </submittedName>
</protein>
<gene>
    <name evidence="7" type="primary">IDI1</name>
    <name evidence="7" type="ORF">Ciccas_008991</name>
</gene>
<evidence type="ECO:0000256" key="6">
    <source>
        <dbReference type="SAM" id="MobiDB-lite"/>
    </source>
</evidence>
<dbReference type="InterPro" id="IPR003923">
    <property type="entry name" value="TAF10"/>
</dbReference>
<evidence type="ECO:0000256" key="4">
    <source>
        <dbReference type="ARBA" id="ARBA00023242"/>
    </source>
</evidence>
<keyword evidence="4" id="KW-0539">Nucleus</keyword>
<comment type="similarity">
    <text evidence="5">Belongs to the TAF10 family.</text>
</comment>
<organism evidence="7 8">
    <name type="scientific">Cichlidogyrus casuarinus</name>
    <dbReference type="NCBI Taxonomy" id="1844966"/>
    <lineage>
        <taxon>Eukaryota</taxon>
        <taxon>Metazoa</taxon>
        <taxon>Spiralia</taxon>
        <taxon>Lophotrochozoa</taxon>
        <taxon>Platyhelminthes</taxon>
        <taxon>Monogenea</taxon>
        <taxon>Monopisthocotylea</taxon>
        <taxon>Dactylogyridea</taxon>
        <taxon>Ancyrocephalidae</taxon>
        <taxon>Cichlidogyrus</taxon>
    </lineage>
</organism>
<keyword evidence="3" id="KW-0804">Transcription</keyword>
<keyword evidence="2" id="KW-0805">Transcription regulation</keyword>
<sequence>ADSVEGIKNAAKRKVKHELGIDIRHLPNEKLRHFGKIIYDAKNEPNPLSPYGEHELDHLLVLTIPEKELGSFTANKDETLGGSNQSPSLVKKSESSKQVLEDLVSKLPHINPTIPDRVSMTILENAGVRLEDNDPRLVRLMSLAGQKFISDLLVDAKTHHKLSQGQSSGLLGSSSQVQTNSGSAVPSSDTPGTTSSASPALASALQSPVKSGQSQTGSTTTPNKDKKNVAAMTSCTLTTDDVVAALKDRGINIPNIPYYQ</sequence>
<keyword evidence="8" id="KW-1185">Reference proteome</keyword>